<dbReference type="EMBL" id="CAJHJT010000023">
    <property type="protein sequence ID" value="CAD7000977.1"/>
    <property type="molecule type" value="Genomic_DNA"/>
</dbReference>
<comment type="caution">
    <text evidence="1">The sequence shown here is derived from an EMBL/GenBank/DDBJ whole genome shotgun (WGS) entry which is preliminary data.</text>
</comment>
<keyword evidence="2" id="KW-1185">Reference proteome</keyword>
<sequence length="158" mass="18319">KVTSTAQHKYIKNLNGYEYTEATANCFAPPKSKYVAYMQHLSIVDDSADEENEEEEDENIDRIIEESLKNLDNRAENMQVGLIDQFITTENDKDVNENENVAQEVMETIDLRSLKSSSREFLKSETSWKSQQGLKQYLPMKPHKWGFKMFTRASEIVV</sequence>
<dbReference type="Proteomes" id="UP000606786">
    <property type="component" value="Unassembled WGS sequence"/>
</dbReference>
<gene>
    <name evidence="1" type="ORF">CCAP1982_LOCUS9450</name>
</gene>
<accession>A0A811UT96</accession>
<protein>
    <submittedName>
        <fullName evidence="1">(Mediterranean fruit fly) hypothetical protein</fullName>
    </submittedName>
</protein>
<proteinExistence type="predicted"/>
<dbReference type="AlphaFoldDB" id="A0A811UT96"/>
<organism evidence="1 2">
    <name type="scientific">Ceratitis capitata</name>
    <name type="common">Mediterranean fruit fly</name>
    <name type="synonym">Tephritis capitata</name>
    <dbReference type="NCBI Taxonomy" id="7213"/>
    <lineage>
        <taxon>Eukaryota</taxon>
        <taxon>Metazoa</taxon>
        <taxon>Ecdysozoa</taxon>
        <taxon>Arthropoda</taxon>
        <taxon>Hexapoda</taxon>
        <taxon>Insecta</taxon>
        <taxon>Pterygota</taxon>
        <taxon>Neoptera</taxon>
        <taxon>Endopterygota</taxon>
        <taxon>Diptera</taxon>
        <taxon>Brachycera</taxon>
        <taxon>Muscomorpha</taxon>
        <taxon>Tephritoidea</taxon>
        <taxon>Tephritidae</taxon>
        <taxon>Ceratitis</taxon>
        <taxon>Ceratitis</taxon>
    </lineage>
</organism>
<evidence type="ECO:0000313" key="2">
    <source>
        <dbReference type="Proteomes" id="UP000606786"/>
    </source>
</evidence>
<feature type="non-terminal residue" evidence="1">
    <location>
        <position position="158"/>
    </location>
</feature>
<evidence type="ECO:0000313" key="1">
    <source>
        <dbReference type="EMBL" id="CAD7000977.1"/>
    </source>
</evidence>
<name>A0A811UT96_CERCA</name>
<reference evidence="1" key="1">
    <citation type="submission" date="2020-11" db="EMBL/GenBank/DDBJ databases">
        <authorList>
            <person name="Whitehead M."/>
        </authorList>
    </citation>
    <scope>NUCLEOTIDE SEQUENCE</scope>
    <source>
        <strain evidence="1">EGII</strain>
    </source>
</reference>